<dbReference type="InterPro" id="IPR040079">
    <property type="entry name" value="Glutathione_S-Trfase"/>
</dbReference>
<evidence type="ECO:0000259" key="2">
    <source>
        <dbReference type="PROSITE" id="PS50405"/>
    </source>
</evidence>
<dbReference type="SUPFAM" id="SSF52833">
    <property type="entry name" value="Thioredoxin-like"/>
    <property type="match status" value="1"/>
</dbReference>
<dbReference type="InterPro" id="IPR036282">
    <property type="entry name" value="Glutathione-S-Trfase_C_sf"/>
</dbReference>
<dbReference type="InterPro" id="IPR004045">
    <property type="entry name" value="Glutathione_S-Trfase_N"/>
</dbReference>
<dbReference type="Gene3D" id="3.40.30.10">
    <property type="entry name" value="Glutaredoxin"/>
    <property type="match status" value="1"/>
</dbReference>
<dbReference type="Gene3D" id="1.20.1050.10">
    <property type="match status" value="1"/>
</dbReference>
<evidence type="ECO:0000259" key="1">
    <source>
        <dbReference type="PROSITE" id="PS50404"/>
    </source>
</evidence>
<protein>
    <submittedName>
        <fullName evidence="3">Glutathione S-transferase</fullName>
    </submittedName>
</protein>
<dbReference type="PROSITE" id="PS50404">
    <property type="entry name" value="GST_NTER"/>
    <property type="match status" value="1"/>
</dbReference>
<dbReference type="PANTHER" id="PTHR43968:SF6">
    <property type="entry name" value="GLUTATHIONE S-TRANSFERASE OMEGA"/>
    <property type="match status" value="1"/>
</dbReference>
<dbReference type="CDD" id="cd03060">
    <property type="entry name" value="GST_N_Omega_like"/>
    <property type="match status" value="1"/>
</dbReference>
<feature type="domain" description="GST N-terminal" evidence="1">
    <location>
        <begin position="3"/>
        <end position="82"/>
    </location>
</feature>
<sequence length="221" mass="25009">MTTLPILYSFRRCPYAMRARSAIVYAGLQVELREVVLRDKPAALLQASPKGTVPVLQLHDGSVIAESLDIMHWALQQHDPGDRLLRNHPQQAEATALIAANDTHFKPLLDRYKYPERHPERTQVEYRAAACDFLAQLEQRLQQQQGGLCRSSLSLADMAIAPFIRQFAQVDRNWFDQAPYPALQGWLAANVGAGWFDTVMAKYEPWQPGHSPCIFPSDSRN</sequence>
<dbReference type="SFLD" id="SFLDS00019">
    <property type="entry name" value="Glutathione_Transferase_(cytos"/>
    <property type="match status" value="1"/>
</dbReference>
<evidence type="ECO:0000313" key="3">
    <source>
        <dbReference type="EMBL" id="SMC21958.1"/>
    </source>
</evidence>
<dbReference type="EMBL" id="FWXD01000006">
    <property type="protein sequence ID" value="SMC21958.1"/>
    <property type="molecule type" value="Genomic_DNA"/>
</dbReference>
<keyword evidence="4" id="KW-1185">Reference proteome</keyword>
<proteinExistence type="predicted"/>
<dbReference type="Pfam" id="PF13417">
    <property type="entry name" value="GST_N_3"/>
    <property type="match status" value="1"/>
</dbReference>
<dbReference type="InterPro" id="IPR010987">
    <property type="entry name" value="Glutathione-S-Trfase_C-like"/>
</dbReference>
<dbReference type="InterPro" id="IPR050983">
    <property type="entry name" value="GST_Omega/HSP26"/>
</dbReference>
<dbReference type="SUPFAM" id="SSF47616">
    <property type="entry name" value="GST C-terminal domain-like"/>
    <property type="match status" value="1"/>
</dbReference>
<dbReference type="RefSeq" id="WP_084089964.1">
    <property type="nucleotide sequence ID" value="NZ_FWXD01000006.1"/>
</dbReference>
<keyword evidence="3" id="KW-0808">Transferase</keyword>
<dbReference type="GO" id="GO:0005737">
    <property type="term" value="C:cytoplasm"/>
    <property type="evidence" value="ECO:0007669"/>
    <property type="project" value="TreeGrafter"/>
</dbReference>
<name>A0A1W1XE92_9NEIS</name>
<dbReference type="OrthoDB" id="9813092at2"/>
<dbReference type="Proteomes" id="UP000192761">
    <property type="component" value="Unassembled WGS sequence"/>
</dbReference>
<dbReference type="GO" id="GO:0016740">
    <property type="term" value="F:transferase activity"/>
    <property type="evidence" value="ECO:0007669"/>
    <property type="project" value="UniProtKB-KW"/>
</dbReference>
<dbReference type="AlphaFoldDB" id="A0A1W1XE92"/>
<dbReference type="InterPro" id="IPR036249">
    <property type="entry name" value="Thioredoxin-like_sf"/>
</dbReference>
<reference evidence="3 4" key="1">
    <citation type="submission" date="2017-04" db="EMBL/GenBank/DDBJ databases">
        <authorList>
            <person name="Afonso C.L."/>
            <person name="Miller P.J."/>
            <person name="Scott M.A."/>
            <person name="Spackman E."/>
            <person name="Goraichik I."/>
            <person name="Dimitrov K.M."/>
            <person name="Suarez D.L."/>
            <person name="Swayne D.E."/>
        </authorList>
    </citation>
    <scope>NUCLEOTIDE SEQUENCE [LARGE SCALE GENOMIC DNA]</scope>
    <source>
        <strain evidence="3 4">DSM 23236</strain>
    </source>
</reference>
<gene>
    <name evidence="3" type="ORF">SAMN02745857_01294</name>
</gene>
<dbReference type="Pfam" id="PF13410">
    <property type="entry name" value="GST_C_2"/>
    <property type="match status" value="1"/>
</dbReference>
<dbReference type="STRING" id="1121001.SAMN02745857_01294"/>
<dbReference type="PROSITE" id="PS50405">
    <property type="entry name" value="GST_CTER"/>
    <property type="match status" value="1"/>
</dbReference>
<evidence type="ECO:0000313" key="4">
    <source>
        <dbReference type="Proteomes" id="UP000192761"/>
    </source>
</evidence>
<feature type="domain" description="GST C-terminal" evidence="2">
    <location>
        <begin position="87"/>
        <end position="209"/>
    </location>
</feature>
<accession>A0A1W1XE92</accession>
<dbReference type="PANTHER" id="PTHR43968">
    <property type="match status" value="1"/>
</dbReference>
<organism evidence="3 4">
    <name type="scientific">Andreprevotia lacus DSM 23236</name>
    <dbReference type="NCBI Taxonomy" id="1121001"/>
    <lineage>
        <taxon>Bacteria</taxon>
        <taxon>Pseudomonadati</taxon>
        <taxon>Pseudomonadota</taxon>
        <taxon>Betaproteobacteria</taxon>
        <taxon>Neisseriales</taxon>
        <taxon>Chitinibacteraceae</taxon>
        <taxon>Andreprevotia</taxon>
    </lineage>
</organism>